<dbReference type="PANTHER" id="PTHR30417">
    <property type="entry name" value="N-ACETYLMURAMOYL-L-ALANINE AMIDASE AMID"/>
    <property type="match status" value="1"/>
</dbReference>
<sequence>MTSGPVCDSPLASAFLASPNFGDRRGAGRPNAIVLHYTGMPTAEAALALLVDPASQVSAHYLVHEDGRIVQLVAERDRAWHAGKGLWKGDSDLNSASVGIEIVNPGHDGGAPPFSDAQIDATIALCRDIGSRWTIPAERVLAHSDIAPTRKRDPGEVFPWRRLFAAGVGHWVEPAPVAGGPLFRPGEEGPPVRALQALLALYGYGVELSGVCDRHTRAVVTAFQRHFRPALVDGDADASTVATLKALIEGLAKRRP</sequence>
<keyword evidence="5" id="KW-0961">Cell wall biogenesis/degradation</keyword>
<dbReference type="Proteomes" id="UP000253529">
    <property type="component" value="Unassembled WGS sequence"/>
</dbReference>
<dbReference type="OrthoDB" id="9794842at2"/>
<dbReference type="GO" id="GO:0071555">
    <property type="term" value="P:cell wall organization"/>
    <property type="evidence" value="ECO:0007669"/>
    <property type="project" value="UniProtKB-KW"/>
</dbReference>
<dbReference type="InterPro" id="IPR002502">
    <property type="entry name" value="Amidase_domain"/>
</dbReference>
<dbReference type="InterPro" id="IPR051206">
    <property type="entry name" value="NAMLAA_amidase_2"/>
</dbReference>
<proteinExistence type="inferred from homology"/>
<evidence type="ECO:0000313" key="8">
    <source>
        <dbReference type="Proteomes" id="UP000253529"/>
    </source>
</evidence>
<comment type="catalytic activity">
    <reaction evidence="1">
        <text>Hydrolyzes the link between N-acetylmuramoyl residues and L-amino acid residues in certain cell-wall glycopeptides.</text>
        <dbReference type="EC" id="3.5.1.28"/>
    </reaction>
</comment>
<reference evidence="7 8" key="1">
    <citation type="submission" date="2018-06" db="EMBL/GenBank/DDBJ databases">
        <title>Genomic Encyclopedia of Type Strains, Phase IV (KMG-IV): sequencing the most valuable type-strain genomes for metagenomic binning, comparative biology and taxonomic classification.</title>
        <authorList>
            <person name="Goeker M."/>
        </authorList>
    </citation>
    <scope>NUCLEOTIDE SEQUENCE [LARGE SCALE GENOMIC DNA]</scope>
    <source>
        <strain evidence="7 8">DSM 24875</strain>
    </source>
</reference>
<keyword evidence="8" id="KW-1185">Reference proteome</keyword>
<name>A0A366FLT8_9HYPH</name>
<evidence type="ECO:0000256" key="4">
    <source>
        <dbReference type="ARBA" id="ARBA00022801"/>
    </source>
</evidence>
<dbReference type="RefSeq" id="WP_113888917.1">
    <property type="nucleotide sequence ID" value="NZ_QNRK01000008.1"/>
</dbReference>
<dbReference type="GO" id="GO:0008745">
    <property type="term" value="F:N-acetylmuramoyl-L-alanine amidase activity"/>
    <property type="evidence" value="ECO:0007669"/>
    <property type="project" value="UniProtKB-EC"/>
</dbReference>
<dbReference type="Gene3D" id="3.40.80.10">
    <property type="entry name" value="Peptidoglycan recognition protein-like"/>
    <property type="match status" value="1"/>
</dbReference>
<evidence type="ECO:0000259" key="6">
    <source>
        <dbReference type="SMART" id="SM00644"/>
    </source>
</evidence>
<dbReference type="GO" id="GO:0019867">
    <property type="term" value="C:outer membrane"/>
    <property type="evidence" value="ECO:0007669"/>
    <property type="project" value="TreeGrafter"/>
</dbReference>
<dbReference type="EC" id="3.5.1.28" evidence="3"/>
<gene>
    <name evidence="7" type="ORF">DFR50_108179</name>
</gene>
<dbReference type="EMBL" id="QNRK01000008">
    <property type="protein sequence ID" value="RBP15622.1"/>
    <property type="molecule type" value="Genomic_DNA"/>
</dbReference>
<dbReference type="Pfam" id="PF01471">
    <property type="entry name" value="PG_binding_1"/>
    <property type="match status" value="1"/>
</dbReference>
<accession>A0A366FLT8</accession>
<organism evidence="7 8">
    <name type="scientific">Roseiarcus fermentans</name>
    <dbReference type="NCBI Taxonomy" id="1473586"/>
    <lineage>
        <taxon>Bacteria</taxon>
        <taxon>Pseudomonadati</taxon>
        <taxon>Pseudomonadota</taxon>
        <taxon>Alphaproteobacteria</taxon>
        <taxon>Hyphomicrobiales</taxon>
        <taxon>Roseiarcaceae</taxon>
        <taxon>Roseiarcus</taxon>
    </lineage>
</organism>
<comment type="similarity">
    <text evidence="2">Belongs to the N-acetylmuramoyl-L-alanine amidase 2 family.</text>
</comment>
<dbReference type="GO" id="GO:0009253">
    <property type="term" value="P:peptidoglycan catabolic process"/>
    <property type="evidence" value="ECO:0007669"/>
    <property type="project" value="InterPro"/>
</dbReference>
<dbReference type="SUPFAM" id="SSF55846">
    <property type="entry name" value="N-acetylmuramoyl-L-alanine amidase-like"/>
    <property type="match status" value="1"/>
</dbReference>
<evidence type="ECO:0000256" key="1">
    <source>
        <dbReference type="ARBA" id="ARBA00001561"/>
    </source>
</evidence>
<dbReference type="SMART" id="SM00644">
    <property type="entry name" value="Ami_2"/>
    <property type="match status" value="1"/>
</dbReference>
<evidence type="ECO:0000256" key="2">
    <source>
        <dbReference type="ARBA" id="ARBA00007553"/>
    </source>
</evidence>
<dbReference type="InterPro" id="IPR036505">
    <property type="entry name" value="Amidase/PGRP_sf"/>
</dbReference>
<comment type="caution">
    <text evidence="7">The sequence shown here is derived from an EMBL/GenBank/DDBJ whole genome shotgun (WGS) entry which is preliminary data.</text>
</comment>
<evidence type="ECO:0000256" key="3">
    <source>
        <dbReference type="ARBA" id="ARBA00011901"/>
    </source>
</evidence>
<feature type="domain" description="N-acetylmuramoyl-L-alanine amidase" evidence="6">
    <location>
        <begin position="19"/>
        <end position="155"/>
    </location>
</feature>
<evidence type="ECO:0000313" key="7">
    <source>
        <dbReference type="EMBL" id="RBP15622.1"/>
    </source>
</evidence>
<dbReference type="SUPFAM" id="SSF47090">
    <property type="entry name" value="PGBD-like"/>
    <property type="match status" value="1"/>
</dbReference>
<dbReference type="GO" id="GO:0009254">
    <property type="term" value="P:peptidoglycan turnover"/>
    <property type="evidence" value="ECO:0007669"/>
    <property type="project" value="TreeGrafter"/>
</dbReference>
<protein>
    <recommendedName>
        <fullName evidence="3">N-acetylmuramoyl-L-alanine amidase</fullName>
        <ecNumber evidence="3">3.5.1.28</ecNumber>
    </recommendedName>
</protein>
<dbReference type="PANTHER" id="PTHR30417:SF1">
    <property type="entry name" value="N-ACETYLMURAMOYL-L-ALANINE AMIDASE AMID"/>
    <property type="match status" value="1"/>
</dbReference>
<dbReference type="InterPro" id="IPR036365">
    <property type="entry name" value="PGBD-like_sf"/>
</dbReference>
<dbReference type="Gene3D" id="1.10.101.10">
    <property type="entry name" value="PGBD-like superfamily/PGBD"/>
    <property type="match status" value="1"/>
</dbReference>
<dbReference type="Pfam" id="PF01510">
    <property type="entry name" value="Amidase_2"/>
    <property type="match status" value="1"/>
</dbReference>
<dbReference type="InterPro" id="IPR036366">
    <property type="entry name" value="PGBDSf"/>
</dbReference>
<dbReference type="AlphaFoldDB" id="A0A366FLT8"/>
<dbReference type="InterPro" id="IPR002477">
    <property type="entry name" value="Peptidoglycan-bd-like"/>
</dbReference>
<dbReference type="CDD" id="cd06583">
    <property type="entry name" value="PGRP"/>
    <property type="match status" value="1"/>
</dbReference>
<evidence type="ECO:0000256" key="5">
    <source>
        <dbReference type="ARBA" id="ARBA00023316"/>
    </source>
</evidence>
<keyword evidence="4" id="KW-0378">Hydrolase</keyword>